<keyword evidence="3" id="KW-0949">S-adenosyl-L-methionine</keyword>
<dbReference type="GO" id="GO:0008757">
    <property type="term" value="F:S-adenosylmethionine-dependent methyltransferase activity"/>
    <property type="evidence" value="ECO:0007669"/>
    <property type="project" value="InterPro"/>
</dbReference>
<gene>
    <name evidence="5" type="ORF">DXD03_14575</name>
</gene>
<evidence type="ECO:0000259" key="4">
    <source>
        <dbReference type="Pfam" id="PF08241"/>
    </source>
</evidence>
<comment type="caution">
    <text evidence="5">The sequence shown here is derived from an EMBL/GenBank/DDBJ whole genome shotgun (WGS) entry which is preliminary data.</text>
</comment>
<evidence type="ECO:0000313" key="6">
    <source>
        <dbReference type="Proteomes" id="UP000261210"/>
    </source>
</evidence>
<dbReference type="EMBL" id="QSQU01000021">
    <property type="protein sequence ID" value="RGK60556.1"/>
    <property type="molecule type" value="Genomic_DNA"/>
</dbReference>
<name>A0A174IWJ3_9BACE</name>
<sequence length="250" mass="28799">MKENKYDNSDFFSQYSQMSRSVEGLKGAGEWHVLQKMLPDFAGKRVLDLGCGFGWHCVYAIEHGATHVTGIDISEKMLEEARKRNPSPFIEYQCMAIEDFDFQPDSYDIVISSLTFHYLESFTDICRKINNCLTPGGAFVFSVEHPVFTAYGNQEWHYDQDGKPIHWPVDRYFTEGKRTAIFLGEEVVKYHKTLTTYINGLLQTGFEICELIEPQPDERLLDTIPGMKDELRRPMMLLISAKKKSKDAKL</sequence>
<dbReference type="PANTHER" id="PTHR43464:SF19">
    <property type="entry name" value="UBIQUINONE BIOSYNTHESIS O-METHYLTRANSFERASE, MITOCHONDRIAL"/>
    <property type="match status" value="1"/>
</dbReference>
<evidence type="ECO:0000256" key="1">
    <source>
        <dbReference type="ARBA" id="ARBA00022603"/>
    </source>
</evidence>
<proteinExistence type="predicted"/>
<reference evidence="5 6" key="1">
    <citation type="submission" date="2018-08" db="EMBL/GenBank/DDBJ databases">
        <title>A genome reference for cultivated species of the human gut microbiota.</title>
        <authorList>
            <person name="Zou Y."/>
            <person name="Xue W."/>
            <person name="Luo G."/>
        </authorList>
    </citation>
    <scope>NUCLEOTIDE SEQUENCE [LARGE SCALE GENOMIC DNA]</scope>
    <source>
        <strain evidence="5 6">TF10-34</strain>
    </source>
</reference>
<evidence type="ECO:0000313" key="5">
    <source>
        <dbReference type="EMBL" id="RGK60556.1"/>
    </source>
</evidence>
<dbReference type="InterPro" id="IPR029063">
    <property type="entry name" value="SAM-dependent_MTases_sf"/>
</dbReference>
<evidence type="ECO:0000256" key="2">
    <source>
        <dbReference type="ARBA" id="ARBA00022679"/>
    </source>
</evidence>
<dbReference type="Pfam" id="PF08241">
    <property type="entry name" value="Methyltransf_11"/>
    <property type="match status" value="1"/>
</dbReference>
<dbReference type="GO" id="GO:0032259">
    <property type="term" value="P:methylation"/>
    <property type="evidence" value="ECO:0007669"/>
    <property type="project" value="UniProtKB-KW"/>
</dbReference>
<dbReference type="Proteomes" id="UP000261210">
    <property type="component" value="Unassembled WGS sequence"/>
</dbReference>
<organism evidence="5 6">
    <name type="scientific">Bacteroides xylanisolvens</name>
    <dbReference type="NCBI Taxonomy" id="371601"/>
    <lineage>
        <taxon>Bacteria</taxon>
        <taxon>Pseudomonadati</taxon>
        <taxon>Bacteroidota</taxon>
        <taxon>Bacteroidia</taxon>
        <taxon>Bacteroidales</taxon>
        <taxon>Bacteroidaceae</taxon>
        <taxon>Bacteroides</taxon>
    </lineage>
</organism>
<keyword evidence="2 5" id="KW-0808">Transferase</keyword>
<accession>A0A174IWJ3</accession>
<dbReference type="CDD" id="cd02440">
    <property type="entry name" value="AdoMet_MTases"/>
    <property type="match status" value="1"/>
</dbReference>
<keyword evidence="1 5" id="KW-0489">Methyltransferase</keyword>
<feature type="domain" description="Methyltransferase type 11" evidence="4">
    <location>
        <begin position="47"/>
        <end position="141"/>
    </location>
</feature>
<protein>
    <submittedName>
        <fullName evidence="5">Class I SAM-dependent methyltransferase</fullName>
    </submittedName>
</protein>
<dbReference type="InterPro" id="IPR013216">
    <property type="entry name" value="Methyltransf_11"/>
</dbReference>
<dbReference type="SUPFAM" id="SSF53335">
    <property type="entry name" value="S-adenosyl-L-methionine-dependent methyltransferases"/>
    <property type="match status" value="1"/>
</dbReference>
<dbReference type="RefSeq" id="WP_055236117.1">
    <property type="nucleotide sequence ID" value="NZ_BAABZH010000001.1"/>
</dbReference>
<dbReference type="Gene3D" id="3.40.50.150">
    <property type="entry name" value="Vaccinia Virus protein VP39"/>
    <property type="match status" value="1"/>
</dbReference>
<evidence type="ECO:0000256" key="3">
    <source>
        <dbReference type="ARBA" id="ARBA00022691"/>
    </source>
</evidence>
<dbReference type="PANTHER" id="PTHR43464">
    <property type="entry name" value="METHYLTRANSFERASE"/>
    <property type="match status" value="1"/>
</dbReference>
<dbReference type="AlphaFoldDB" id="A0A174IWJ3"/>